<reference evidence="4 5" key="1">
    <citation type="submission" date="2024-02" db="EMBL/GenBank/DDBJ databases">
        <title>Bacteria isolated from the canopy kelp, Nereocystis luetkeana.</title>
        <authorList>
            <person name="Pfister C.A."/>
            <person name="Younker I.T."/>
            <person name="Light S.H."/>
        </authorList>
    </citation>
    <scope>NUCLEOTIDE SEQUENCE [LARGE SCALE GENOMIC DNA]</scope>
    <source>
        <strain evidence="4 5">TI.1.05</strain>
    </source>
</reference>
<dbReference type="InterPro" id="IPR006381">
    <property type="entry name" value="HAD-SF-IIB-MPGP"/>
</dbReference>
<keyword evidence="1" id="KW-0479">Metal-binding</keyword>
<dbReference type="NCBIfam" id="TIGR01486">
    <property type="entry name" value="HAD-SF-IIB-MPGP"/>
    <property type="match status" value="1"/>
</dbReference>
<dbReference type="PANTHER" id="PTHR10000:SF8">
    <property type="entry name" value="HAD SUPERFAMILY HYDROLASE-LIKE, TYPE 3"/>
    <property type="match status" value="1"/>
</dbReference>
<dbReference type="Pfam" id="PF08282">
    <property type="entry name" value="Hydrolase_3"/>
    <property type="match status" value="1"/>
</dbReference>
<dbReference type="InterPro" id="IPR023214">
    <property type="entry name" value="HAD_sf"/>
</dbReference>
<dbReference type="Proteomes" id="UP001369082">
    <property type="component" value="Unassembled WGS sequence"/>
</dbReference>
<proteinExistence type="predicted"/>
<dbReference type="RefSeq" id="WP_341598060.1">
    <property type="nucleotide sequence ID" value="NZ_JBAKAZ010000034.1"/>
</dbReference>
<sequence>MNKKILVFTDLDGTLLDHYTYQTDAATDMLAKLKSEDIAVIPNSSKTFSEISLIREQLQLNSPFIIENGAAVYIPINYFNAQPEGTSVEGDYWVKSFCQPKAYWLALLSDQAEDFKAYYQGFSEMTLEQLVALTGLSIENAEMAKQRHYGEPLNWLGDEQTQNAFTAHMIKLGANVLQGGRFLHISGHTDKGQAQAWLAKQYQGLAVSDTYLSQAKTTETDPKTVETIALGDGKNDIAMLEQATFAVQVRSPVHDFPELSRTENVYQSRQFGPAGWTECLEEILSSK</sequence>
<dbReference type="EMBL" id="JBAKAZ010000034">
    <property type="protein sequence ID" value="MEL0629927.1"/>
    <property type="molecule type" value="Genomic_DNA"/>
</dbReference>
<dbReference type="NCBIfam" id="NF001218">
    <property type="entry name" value="PRK00192.1-5"/>
    <property type="match status" value="1"/>
</dbReference>
<evidence type="ECO:0000256" key="2">
    <source>
        <dbReference type="ARBA" id="ARBA00022801"/>
    </source>
</evidence>
<name>A0ABU9GRJ3_9GAMM</name>
<evidence type="ECO:0000313" key="5">
    <source>
        <dbReference type="Proteomes" id="UP001369082"/>
    </source>
</evidence>
<evidence type="ECO:0000256" key="1">
    <source>
        <dbReference type="ARBA" id="ARBA00022723"/>
    </source>
</evidence>
<dbReference type="SUPFAM" id="SSF56784">
    <property type="entry name" value="HAD-like"/>
    <property type="match status" value="1"/>
</dbReference>
<accession>A0ABU9GRJ3</accession>
<dbReference type="InterPro" id="IPR006379">
    <property type="entry name" value="HAD-SF_hydro_IIB"/>
</dbReference>
<dbReference type="SFLD" id="SFLDG01140">
    <property type="entry name" value="C2.B:_Phosphomannomutase_and_P"/>
    <property type="match status" value="1"/>
</dbReference>
<evidence type="ECO:0000256" key="3">
    <source>
        <dbReference type="ARBA" id="ARBA00022842"/>
    </source>
</evidence>
<keyword evidence="5" id="KW-1185">Reference proteome</keyword>
<dbReference type="SFLD" id="SFLDG01142">
    <property type="entry name" value="C2.B.2:_Mannosyl-3-phosphoglyc"/>
    <property type="match status" value="1"/>
</dbReference>
<gene>
    <name evidence="4" type="ORF">V6256_09930</name>
</gene>
<keyword evidence="3" id="KW-0460">Magnesium</keyword>
<dbReference type="Gene3D" id="3.40.50.1000">
    <property type="entry name" value="HAD superfamily/HAD-like"/>
    <property type="match status" value="1"/>
</dbReference>
<protein>
    <submittedName>
        <fullName evidence="4">HAD-IIB family hydrolase</fullName>
    </submittedName>
</protein>
<keyword evidence="2 4" id="KW-0378">Hydrolase</keyword>
<dbReference type="NCBIfam" id="TIGR01484">
    <property type="entry name" value="HAD-SF-IIB"/>
    <property type="match status" value="1"/>
</dbReference>
<comment type="caution">
    <text evidence="4">The sequence shown here is derived from an EMBL/GenBank/DDBJ whole genome shotgun (WGS) entry which is preliminary data.</text>
</comment>
<dbReference type="GO" id="GO:0016787">
    <property type="term" value="F:hydrolase activity"/>
    <property type="evidence" value="ECO:0007669"/>
    <property type="project" value="UniProtKB-KW"/>
</dbReference>
<dbReference type="InterPro" id="IPR036412">
    <property type="entry name" value="HAD-like_sf"/>
</dbReference>
<dbReference type="PANTHER" id="PTHR10000">
    <property type="entry name" value="PHOSPHOSERINE PHOSPHATASE"/>
    <property type="match status" value="1"/>
</dbReference>
<organism evidence="4 5">
    <name type="scientific">Psychromonas aquatilis</name>
    <dbReference type="NCBI Taxonomy" id="2005072"/>
    <lineage>
        <taxon>Bacteria</taxon>
        <taxon>Pseudomonadati</taxon>
        <taxon>Pseudomonadota</taxon>
        <taxon>Gammaproteobacteria</taxon>
        <taxon>Alteromonadales</taxon>
        <taxon>Psychromonadaceae</taxon>
        <taxon>Psychromonas</taxon>
    </lineage>
</organism>
<evidence type="ECO:0000313" key="4">
    <source>
        <dbReference type="EMBL" id="MEL0629927.1"/>
    </source>
</evidence>
<dbReference type="SFLD" id="SFLDS00003">
    <property type="entry name" value="Haloacid_Dehalogenase"/>
    <property type="match status" value="1"/>
</dbReference>
<dbReference type="Gene3D" id="3.30.980.20">
    <property type="entry name" value="Putative mannosyl-3-phosphoglycerate phosphatase, domain 2"/>
    <property type="match status" value="1"/>
</dbReference>